<reference evidence="1 2" key="1">
    <citation type="submission" date="2015-01" db="EMBL/GenBank/DDBJ databases">
        <title>Complete genome of Pseudomonas batumici UCM B-321 producer of the batumin antibiotic with strong antistaphilococcal and potential anticancer activity.</title>
        <authorList>
            <person name="Klochko V.V."/>
            <person name="Zelena L.B."/>
            <person name="Elena K.A."/>
            <person name="Reva O.N."/>
        </authorList>
    </citation>
    <scope>NUCLEOTIDE SEQUENCE [LARGE SCALE GENOMIC DNA]</scope>
    <source>
        <strain evidence="1 2">UCM B-321</strain>
    </source>
</reference>
<comment type="caution">
    <text evidence="1">The sequence shown here is derived from an EMBL/GenBank/DDBJ whole genome shotgun (WGS) entry which is preliminary data.</text>
</comment>
<name>A0A0C2EB60_9PSED</name>
<keyword evidence="2" id="KW-1185">Reference proteome</keyword>
<dbReference type="EMBL" id="JXDG01000040">
    <property type="protein sequence ID" value="KIH83104.1"/>
    <property type="molecule type" value="Genomic_DNA"/>
</dbReference>
<evidence type="ECO:0000313" key="2">
    <source>
        <dbReference type="Proteomes" id="UP000031535"/>
    </source>
</evidence>
<sequence length="42" mass="4529">MSEWLEKVGLKQVDTVAQMALGTPPQALNGLRQFALVTQAMG</sequence>
<accession>A0A0C2EB60</accession>
<organism evidence="1 2">
    <name type="scientific">Pseudomonas batumici</name>
    <dbReference type="NCBI Taxonomy" id="226910"/>
    <lineage>
        <taxon>Bacteria</taxon>
        <taxon>Pseudomonadati</taxon>
        <taxon>Pseudomonadota</taxon>
        <taxon>Gammaproteobacteria</taxon>
        <taxon>Pseudomonadales</taxon>
        <taxon>Pseudomonadaceae</taxon>
        <taxon>Pseudomonas</taxon>
    </lineage>
</organism>
<proteinExistence type="predicted"/>
<dbReference type="Proteomes" id="UP000031535">
    <property type="component" value="Unassembled WGS sequence"/>
</dbReference>
<dbReference type="STRING" id="226910.UCMB321_3054"/>
<gene>
    <name evidence="1" type="ORF">UCMB321_3054</name>
</gene>
<protein>
    <submittedName>
        <fullName evidence="1">Uncharacterized protein</fullName>
    </submittedName>
</protein>
<evidence type="ECO:0000313" key="1">
    <source>
        <dbReference type="EMBL" id="KIH83104.1"/>
    </source>
</evidence>
<dbReference type="PATRIC" id="fig|226910.6.peg.3043"/>
<dbReference type="AlphaFoldDB" id="A0A0C2EB60"/>